<organism evidence="2 3">
    <name type="scientific">Aquipuribacter hungaricus</name>
    <dbReference type="NCBI Taxonomy" id="545624"/>
    <lineage>
        <taxon>Bacteria</taxon>
        <taxon>Bacillati</taxon>
        <taxon>Actinomycetota</taxon>
        <taxon>Actinomycetes</taxon>
        <taxon>Micrococcales</taxon>
        <taxon>Intrasporangiaceae</taxon>
        <taxon>Aquipuribacter</taxon>
    </lineage>
</organism>
<proteinExistence type="predicted"/>
<feature type="transmembrane region" description="Helical" evidence="1">
    <location>
        <begin position="252"/>
        <end position="270"/>
    </location>
</feature>
<comment type="caution">
    <text evidence="2">The sequence shown here is derived from an EMBL/GenBank/DDBJ whole genome shotgun (WGS) entry which is preliminary data.</text>
</comment>
<dbReference type="RefSeq" id="WP_340291637.1">
    <property type="nucleotide sequence ID" value="NZ_JBBEOI010000045.1"/>
</dbReference>
<dbReference type="EMBL" id="JBHRWW010000011">
    <property type="protein sequence ID" value="MFC3689565.1"/>
    <property type="molecule type" value="Genomic_DNA"/>
</dbReference>
<reference evidence="3" key="1">
    <citation type="journal article" date="2019" name="Int. J. Syst. Evol. Microbiol.">
        <title>The Global Catalogue of Microorganisms (GCM) 10K type strain sequencing project: providing services to taxonomists for standard genome sequencing and annotation.</title>
        <authorList>
            <consortium name="The Broad Institute Genomics Platform"/>
            <consortium name="The Broad Institute Genome Sequencing Center for Infectious Disease"/>
            <person name="Wu L."/>
            <person name="Ma J."/>
        </authorList>
    </citation>
    <scope>NUCLEOTIDE SEQUENCE [LARGE SCALE GENOMIC DNA]</scope>
    <source>
        <strain evidence="3">NCAIM B.02333</strain>
    </source>
</reference>
<keyword evidence="1" id="KW-0812">Transmembrane</keyword>
<feature type="transmembrane region" description="Helical" evidence="1">
    <location>
        <begin position="51"/>
        <end position="70"/>
    </location>
</feature>
<evidence type="ECO:0000256" key="1">
    <source>
        <dbReference type="SAM" id="Phobius"/>
    </source>
</evidence>
<sequence>MTARRFAAAAWQVSPALVVLLAVNLVLVPVSVVMGLVDGTVLAGAPVWDKPLKFALSFVAFAPALLWVYSHVERGRVLRVCLSLVGWSMVVEVAVISLQAARGTSSHFNFATPLDGALFSLMGAGVMVFSAVALVAGVVLARHRLQGPLGLAMTVAVPLMTAGALSGYAMTSPRPGQVEAGGAVLGAHTVGAADGGPGLPLLGWSTVAGDARVPHFVGLHALQVLPAVALLLVWLVGRGVLQVGERRQRQVVALASAAYGGLMVTLFVQAQRGQPVVDPDLVTLALAAVLVAAPSAAAVVLAVSRQPVGQPTVPDRLRPVGA</sequence>
<dbReference type="Proteomes" id="UP001595685">
    <property type="component" value="Unassembled WGS sequence"/>
</dbReference>
<keyword evidence="1" id="KW-0472">Membrane</keyword>
<evidence type="ECO:0000313" key="2">
    <source>
        <dbReference type="EMBL" id="MFC3689565.1"/>
    </source>
</evidence>
<feature type="transmembrane region" description="Helical" evidence="1">
    <location>
        <begin position="148"/>
        <end position="169"/>
    </location>
</feature>
<accession>A0ABV7WIW1</accession>
<name>A0ABV7WIW1_9MICO</name>
<keyword evidence="1" id="KW-1133">Transmembrane helix</keyword>
<feature type="transmembrane region" description="Helical" evidence="1">
    <location>
        <begin position="118"/>
        <end position="141"/>
    </location>
</feature>
<keyword evidence="3" id="KW-1185">Reference proteome</keyword>
<feature type="transmembrane region" description="Helical" evidence="1">
    <location>
        <begin position="282"/>
        <end position="303"/>
    </location>
</feature>
<protein>
    <submittedName>
        <fullName evidence="2">Uncharacterized protein</fullName>
    </submittedName>
</protein>
<feature type="transmembrane region" description="Helical" evidence="1">
    <location>
        <begin position="77"/>
        <end position="98"/>
    </location>
</feature>
<evidence type="ECO:0000313" key="3">
    <source>
        <dbReference type="Proteomes" id="UP001595685"/>
    </source>
</evidence>
<gene>
    <name evidence="2" type="ORF">ACFOLH_14535</name>
</gene>
<feature type="transmembrane region" description="Helical" evidence="1">
    <location>
        <begin position="221"/>
        <end position="240"/>
    </location>
</feature>